<sequence length="28" mass="3294">MPLNKLWMCAIWKVFTPLFSSLAECHLN</sequence>
<dbReference type="EMBL" id="GBXM01077739">
    <property type="protein sequence ID" value="JAH30838.1"/>
    <property type="molecule type" value="Transcribed_RNA"/>
</dbReference>
<accession>A0A0E9RRA3</accession>
<organism evidence="1">
    <name type="scientific">Anguilla anguilla</name>
    <name type="common">European freshwater eel</name>
    <name type="synonym">Muraena anguilla</name>
    <dbReference type="NCBI Taxonomy" id="7936"/>
    <lineage>
        <taxon>Eukaryota</taxon>
        <taxon>Metazoa</taxon>
        <taxon>Chordata</taxon>
        <taxon>Craniata</taxon>
        <taxon>Vertebrata</taxon>
        <taxon>Euteleostomi</taxon>
        <taxon>Actinopterygii</taxon>
        <taxon>Neopterygii</taxon>
        <taxon>Teleostei</taxon>
        <taxon>Anguilliformes</taxon>
        <taxon>Anguillidae</taxon>
        <taxon>Anguilla</taxon>
    </lineage>
</organism>
<reference evidence="1" key="1">
    <citation type="submission" date="2014-11" db="EMBL/GenBank/DDBJ databases">
        <authorList>
            <person name="Amaro Gonzalez C."/>
        </authorList>
    </citation>
    <scope>NUCLEOTIDE SEQUENCE</scope>
</reference>
<reference evidence="1" key="2">
    <citation type="journal article" date="2015" name="Fish Shellfish Immunol.">
        <title>Early steps in the European eel (Anguilla anguilla)-Vibrio vulnificus interaction in the gills: Role of the RtxA13 toxin.</title>
        <authorList>
            <person name="Callol A."/>
            <person name="Pajuelo D."/>
            <person name="Ebbesson L."/>
            <person name="Teles M."/>
            <person name="MacKenzie S."/>
            <person name="Amaro C."/>
        </authorList>
    </citation>
    <scope>NUCLEOTIDE SEQUENCE</scope>
</reference>
<dbReference type="AlphaFoldDB" id="A0A0E9RRA3"/>
<protein>
    <submittedName>
        <fullName evidence="1">Uncharacterized protein</fullName>
    </submittedName>
</protein>
<evidence type="ECO:0000313" key="1">
    <source>
        <dbReference type="EMBL" id="JAH30838.1"/>
    </source>
</evidence>
<name>A0A0E9RRA3_ANGAN</name>
<proteinExistence type="predicted"/>